<dbReference type="InterPro" id="IPR013766">
    <property type="entry name" value="Thioredoxin_domain"/>
</dbReference>
<sequence>MIAYREDSHMAKESDTQLEAGDAAPAFELEGADGETYTPDSFADNEALLVVFTCNHCPYAQAKFDLLNDLAAEYDEVAVVGINPNDEVAYPDDSFERMQELVDDGTIRYDAYLRDESQDVAAAYGAACTPDPFLFRRTDDDGSDSSSDGTTAFSLAYQGRLDDALNPDEEPTRFHIREAIDSVLAGEEVELEWQPSRGCSIKWADE</sequence>
<dbReference type="EMBL" id="AOIO01000028">
    <property type="protein sequence ID" value="ELZ00973.1"/>
    <property type="molecule type" value="Genomic_DNA"/>
</dbReference>
<dbReference type="SUPFAM" id="SSF52833">
    <property type="entry name" value="Thioredoxin-like"/>
    <property type="match status" value="1"/>
</dbReference>
<feature type="region of interest" description="Disordered" evidence="1">
    <location>
        <begin position="1"/>
        <end position="20"/>
    </location>
</feature>
<keyword evidence="4" id="KW-1185">Reference proteome</keyword>
<feature type="domain" description="Thioredoxin" evidence="2">
    <location>
        <begin position="18"/>
        <end position="185"/>
    </location>
</feature>
<evidence type="ECO:0000256" key="1">
    <source>
        <dbReference type="SAM" id="MobiDB-lite"/>
    </source>
</evidence>
<dbReference type="AlphaFoldDB" id="M0ASP9"/>
<comment type="caution">
    <text evidence="3">The sequence shown here is derived from an EMBL/GenBank/DDBJ whole genome shotgun (WGS) entry which is preliminary data.</text>
</comment>
<dbReference type="PATRIC" id="fig|29540.5.peg.2187"/>
<dbReference type="InterPro" id="IPR036249">
    <property type="entry name" value="Thioredoxin-like_sf"/>
</dbReference>
<dbReference type="Gene3D" id="3.40.30.10">
    <property type="entry name" value="Glutaredoxin"/>
    <property type="match status" value="1"/>
</dbReference>
<dbReference type="CDD" id="cd02969">
    <property type="entry name" value="PRX_like1"/>
    <property type="match status" value="1"/>
</dbReference>
<dbReference type="InterPro" id="IPR000866">
    <property type="entry name" value="AhpC/TSA"/>
</dbReference>
<evidence type="ECO:0000313" key="4">
    <source>
        <dbReference type="Proteomes" id="UP000011554"/>
    </source>
</evidence>
<dbReference type="PANTHER" id="PTHR43640:SF1">
    <property type="entry name" value="THIOREDOXIN-DEPENDENT PEROXIREDOXIN"/>
    <property type="match status" value="1"/>
</dbReference>
<evidence type="ECO:0000259" key="2">
    <source>
        <dbReference type="PROSITE" id="PS51352"/>
    </source>
</evidence>
<feature type="compositionally biased region" description="Basic and acidic residues" evidence="1">
    <location>
        <begin position="1"/>
        <end position="15"/>
    </location>
</feature>
<proteinExistence type="predicted"/>
<gene>
    <name evidence="3" type="ORF">C481_10760</name>
</gene>
<reference evidence="3 4" key="1">
    <citation type="journal article" date="2014" name="PLoS Genet.">
        <title>Phylogenetically driven sequencing of extremely halophilic archaea reveals strategies for static and dynamic osmo-response.</title>
        <authorList>
            <person name="Becker E.A."/>
            <person name="Seitzer P.M."/>
            <person name="Tritt A."/>
            <person name="Larsen D."/>
            <person name="Krusor M."/>
            <person name="Yao A.I."/>
            <person name="Wu D."/>
            <person name="Madern D."/>
            <person name="Eisen J.A."/>
            <person name="Darling A.E."/>
            <person name="Facciotti M.T."/>
        </authorList>
    </citation>
    <scope>NUCLEOTIDE SEQUENCE [LARGE SCALE GENOMIC DNA]</scope>
    <source>
        <strain evidence="3 4">DSM 12278</strain>
    </source>
</reference>
<protein>
    <submittedName>
        <fullName evidence="3">Redoxin</fullName>
    </submittedName>
</protein>
<dbReference type="GO" id="GO:0016491">
    <property type="term" value="F:oxidoreductase activity"/>
    <property type="evidence" value="ECO:0007669"/>
    <property type="project" value="InterPro"/>
</dbReference>
<dbReference type="Proteomes" id="UP000011554">
    <property type="component" value="Unassembled WGS sequence"/>
</dbReference>
<name>M0ASP9_NATA1</name>
<dbReference type="InterPro" id="IPR047262">
    <property type="entry name" value="PRX-like1"/>
</dbReference>
<dbReference type="GO" id="GO:0016209">
    <property type="term" value="F:antioxidant activity"/>
    <property type="evidence" value="ECO:0007669"/>
    <property type="project" value="InterPro"/>
</dbReference>
<evidence type="ECO:0000313" key="3">
    <source>
        <dbReference type="EMBL" id="ELZ00973.1"/>
    </source>
</evidence>
<accession>M0ASP9</accession>
<dbReference type="eggNOG" id="arCOG00314">
    <property type="taxonomic scope" value="Archaea"/>
</dbReference>
<dbReference type="STRING" id="29540.C481_10760"/>
<organism evidence="3 4">
    <name type="scientific">Natrialba asiatica (strain ATCC 700177 / DSM 12278 / JCM 9576 / FERM P-10747 / NBRC 102637 / 172P1)</name>
    <dbReference type="NCBI Taxonomy" id="29540"/>
    <lineage>
        <taxon>Archaea</taxon>
        <taxon>Methanobacteriati</taxon>
        <taxon>Methanobacteriota</taxon>
        <taxon>Stenosarchaea group</taxon>
        <taxon>Halobacteria</taxon>
        <taxon>Halobacteriales</taxon>
        <taxon>Natrialbaceae</taxon>
        <taxon>Natrialba</taxon>
    </lineage>
</organism>
<dbReference type="Pfam" id="PF00578">
    <property type="entry name" value="AhpC-TSA"/>
    <property type="match status" value="1"/>
</dbReference>
<dbReference type="PANTHER" id="PTHR43640">
    <property type="entry name" value="OS07G0260300 PROTEIN"/>
    <property type="match status" value="1"/>
</dbReference>
<dbReference type="PROSITE" id="PS51352">
    <property type="entry name" value="THIOREDOXIN_2"/>
    <property type="match status" value="1"/>
</dbReference>